<dbReference type="PANTHER" id="PTHR33676:SF12">
    <property type="entry name" value="EXPRESSED PROTEIN"/>
    <property type="match status" value="1"/>
</dbReference>
<dbReference type="GO" id="GO:0042752">
    <property type="term" value="P:regulation of circadian rhythm"/>
    <property type="evidence" value="ECO:0007669"/>
    <property type="project" value="InterPro"/>
</dbReference>
<gene>
    <name evidence="2" type="ORF">TRIUR3_20272</name>
</gene>
<sequence length="121" mass="13055">MSQVTFMDDIDNEEEDDQDLRPTASHFNADHLLACSTGSVRCSGRPLCPPAGGGMLWGVWRKGKGKAEEVYVASSDQGTTSTSLCRGDQVGGLVSTGWTNDTHNMYISSMEASFMQQLCGQ</sequence>
<accession>M7ZFL6</accession>
<evidence type="ECO:0000256" key="1">
    <source>
        <dbReference type="SAM" id="MobiDB-lite"/>
    </source>
</evidence>
<dbReference type="GO" id="GO:0009409">
    <property type="term" value="P:response to cold"/>
    <property type="evidence" value="ECO:0007669"/>
    <property type="project" value="InterPro"/>
</dbReference>
<organism evidence="2">
    <name type="scientific">Triticum urartu</name>
    <name type="common">Red wild einkorn</name>
    <name type="synonym">Crithodium urartu</name>
    <dbReference type="NCBI Taxonomy" id="4572"/>
    <lineage>
        <taxon>Eukaryota</taxon>
        <taxon>Viridiplantae</taxon>
        <taxon>Streptophyta</taxon>
        <taxon>Embryophyta</taxon>
        <taxon>Tracheophyta</taxon>
        <taxon>Spermatophyta</taxon>
        <taxon>Magnoliopsida</taxon>
        <taxon>Liliopsida</taxon>
        <taxon>Poales</taxon>
        <taxon>Poaceae</taxon>
        <taxon>BOP clade</taxon>
        <taxon>Pooideae</taxon>
        <taxon>Triticodae</taxon>
        <taxon>Triticeae</taxon>
        <taxon>Triticinae</taxon>
        <taxon>Triticum</taxon>
    </lineage>
</organism>
<dbReference type="AlphaFoldDB" id="M7ZFL6"/>
<dbReference type="PANTHER" id="PTHR33676">
    <property type="entry name" value="COLD REGULATED PROTEIN 27"/>
    <property type="match status" value="1"/>
</dbReference>
<feature type="compositionally biased region" description="Acidic residues" evidence="1">
    <location>
        <begin position="8"/>
        <end position="18"/>
    </location>
</feature>
<name>M7ZFL6_TRIUA</name>
<dbReference type="InterPro" id="IPR044678">
    <property type="entry name" value="COR27/28"/>
</dbReference>
<evidence type="ECO:0000313" key="2">
    <source>
        <dbReference type="EMBL" id="EMS58867.1"/>
    </source>
</evidence>
<reference evidence="2" key="1">
    <citation type="journal article" date="2013" name="Nature">
        <title>Draft genome of the wheat A-genome progenitor Triticum urartu.</title>
        <authorList>
            <person name="Ling H.Q."/>
            <person name="Zhao S."/>
            <person name="Liu D."/>
            <person name="Wang J."/>
            <person name="Sun H."/>
            <person name="Zhang C."/>
            <person name="Fan H."/>
            <person name="Li D."/>
            <person name="Dong L."/>
            <person name="Tao Y."/>
            <person name="Gao C."/>
            <person name="Wu H."/>
            <person name="Li Y."/>
            <person name="Cui Y."/>
            <person name="Guo X."/>
            <person name="Zheng S."/>
            <person name="Wang B."/>
            <person name="Yu K."/>
            <person name="Liang Q."/>
            <person name="Yang W."/>
            <person name="Lou X."/>
            <person name="Chen J."/>
            <person name="Feng M."/>
            <person name="Jian J."/>
            <person name="Zhang X."/>
            <person name="Luo G."/>
            <person name="Jiang Y."/>
            <person name="Liu J."/>
            <person name="Wang Z."/>
            <person name="Sha Y."/>
            <person name="Zhang B."/>
            <person name="Wu H."/>
            <person name="Tang D."/>
            <person name="Shen Q."/>
            <person name="Xue P."/>
            <person name="Zou S."/>
            <person name="Wang X."/>
            <person name="Liu X."/>
            <person name="Wang F."/>
            <person name="Yang Y."/>
            <person name="An X."/>
            <person name="Dong Z."/>
            <person name="Zhang K."/>
            <person name="Zhang X."/>
            <person name="Luo M.C."/>
            <person name="Dvorak J."/>
            <person name="Tong Y."/>
            <person name="Wang J."/>
            <person name="Yang H."/>
            <person name="Li Z."/>
            <person name="Wang D."/>
            <person name="Zhang A."/>
            <person name="Wang J."/>
        </authorList>
    </citation>
    <scope>NUCLEOTIDE SEQUENCE</scope>
</reference>
<dbReference type="EMBL" id="KD127643">
    <property type="protein sequence ID" value="EMS58867.1"/>
    <property type="molecule type" value="Genomic_DNA"/>
</dbReference>
<feature type="region of interest" description="Disordered" evidence="1">
    <location>
        <begin position="1"/>
        <end position="21"/>
    </location>
</feature>
<proteinExistence type="predicted"/>
<protein>
    <submittedName>
        <fullName evidence="2">Uncharacterized protein</fullName>
    </submittedName>
</protein>
<dbReference type="STRING" id="4572.M7ZFL6"/>